<evidence type="ECO:0000313" key="4">
    <source>
        <dbReference type="EMBL" id="KAH7263407.1"/>
    </source>
</evidence>
<evidence type="ECO:0000259" key="2">
    <source>
        <dbReference type="Pfam" id="PF08457"/>
    </source>
</evidence>
<feature type="compositionally biased region" description="Basic and acidic residues" evidence="1">
    <location>
        <begin position="161"/>
        <end position="170"/>
    </location>
</feature>
<dbReference type="GO" id="GO:0007035">
    <property type="term" value="P:vacuolar acidification"/>
    <property type="evidence" value="ECO:0007669"/>
    <property type="project" value="TreeGrafter"/>
</dbReference>
<dbReference type="OrthoDB" id="342131at2759"/>
<dbReference type="SUPFAM" id="SSF50978">
    <property type="entry name" value="WD40 repeat-like"/>
    <property type="match status" value="1"/>
</dbReference>
<feature type="compositionally biased region" description="Acidic residues" evidence="1">
    <location>
        <begin position="225"/>
        <end position="236"/>
    </location>
</feature>
<feature type="compositionally biased region" description="Polar residues" evidence="1">
    <location>
        <begin position="1067"/>
        <end position="1076"/>
    </location>
</feature>
<feature type="domain" description="RAVE complex protein Rav1 C-terminal" evidence="3">
    <location>
        <begin position="1799"/>
        <end position="2434"/>
    </location>
</feature>
<dbReference type="InterPro" id="IPR052208">
    <property type="entry name" value="DmX-like/RAVE_component"/>
</dbReference>
<organism evidence="4 5">
    <name type="scientific">Fusarium tricinctum</name>
    <dbReference type="NCBI Taxonomy" id="61284"/>
    <lineage>
        <taxon>Eukaryota</taxon>
        <taxon>Fungi</taxon>
        <taxon>Dikarya</taxon>
        <taxon>Ascomycota</taxon>
        <taxon>Pezizomycotina</taxon>
        <taxon>Sordariomycetes</taxon>
        <taxon>Hypocreomycetidae</taxon>
        <taxon>Hypocreales</taxon>
        <taxon>Nectriaceae</taxon>
        <taxon>Fusarium</taxon>
        <taxon>Fusarium tricinctum species complex</taxon>
    </lineage>
</organism>
<feature type="compositionally biased region" description="Polar residues" evidence="1">
    <location>
        <begin position="405"/>
        <end position="420"/>
    </location>
</feature>
<feature type="region of interest" description="Disordered" evidence="1">
    <location>
        <begin position="144"/>
        <end position="236"/>
    </location>
</feature>
<dbReference type="InterPro" id="IPR022033">
    <property type="entry name" value="Rav1p_C"/>
</dbReference>
<feature type="compositionally biased region" description="Polar residues" evidence="1">
    <location>
        <begin position="434"/>
        <end position="453"/>
    </location>
</feature>
<dbReference type="Pfam" id="PF08457">
    <property type="entry name" value="Sfi1"/>
    <property type="match status" value="2"/>
</dbReference>
<dbReference type="Pfam" id="PF12234">
    <property type="entry name" value="Rav1p_C"/>
    <property type="match status" value="1"/>
</dbReference>
<comment type="caution">
    <text evidence="4">The sequence shown here is derived from an EMBL/GenBank/DDBJ whole genome shotgun (WGS) entry which is preliminary data.</text>
</comment>
<feature type="domain" description="Sfi1 spindle body" evidence="2">
    <location>
        <begin position="452"/>
        <end position="686"/>
    </location>
</feature>
<dbReference type="Proteomes" id="UP000813427">
    <property type="component" value="Unassembled WGS sequence"/>
</dbReference>
<feature type="compositionally biased region" description="Low complexity" evidence="1">
    <location>
        <begin position="144"/>
        <end position="160"/>
    </location>
</feature>
<feature type="compositionally biased region" description="Polar residues" evidence="1">
    <location>
        <begin position="1043"/>
        <end position="1052"/>
    </location>
</feature>
<keyword evidence="5" id="KW-1185">Reference proteome</keyword>
<proteinExistence type="predicted"/>
<evidence type="ECO:0000256" key="1">
    <source>
        <dbReference type="SAM" id="MobiDB-lite"/>
    </source>
</evidence>
<evidence type="ECO:0000259" key="3">
    <source>
        <dbReference type="Pfam" id="PF12234"/>
    </source>
</evidence>
<name>A0A8K0S9R1_9HYPO</name>
<feature type="region of interest" description="Disordered" evidence="1">
    <location>
        <begin position="388"/>
        <end position="461"/>
    </location>
</feature>
<dbReference type="InterPro" id="IPR036322">
    <property type="entry name" value="WD40_repeat_dom_sf"/>
</dbReference>
<feature type="region of interest" description="Disordered" evidence="1">
    <location>
        <begin position="2480"/>
        <end position="2509"/>
    </location>
</feature>
<dbReference type="InterPro" id="IPR015943">
    <property type="entry name" value="WD40/YVTN_repeat-like_dom_sf"/>
</dbReference>
<dbReference type="PANTHER" id="PTHR13950:SF9">
    <property type="entry name" value="RABCONNECTIN-3A"/>
    <property type="match status" value="1"/>
</dbReference>
<dbReference type="GO" id="GO:0043291">
    <property type="term" value="C:RAVE complex"/>
    <property type="evidence" value="ECO:0007669"/>
    <property type="project" value="TreeGrafter"/>
</dbReference>
<feature type="region of interest" description="Disordered" evidence="1">
    <location>
        <begin position="290"/>
        <end position="323"/>
    </location>
</feature>
<reference evidence="4" key="1">
    <citation type="journal article" date="2021" name="Nat. Commun.">
        <title>Genetic determinants of endophytism in the Arabidopsis root mycobiome.</title>
        <authorList>
            <person name="Mesny F."/>
            <person name="Miyauchi S."/>
            <person name="Thiergart T."/>
            <person name="Pickel B."/>
            <person name="Atanasova L."/>
            <person name="Karlsson M."/>
            <person name="Huettel B."/>
            <person name="Barry K.W."/>
            <person name="Haridas S."/>
            <person name="Chen C."/>
            <person name="Bauer D."/>
            <person name="Andreopoulos W."/>
            <person name="Pangilinan J."/>
            <person name="LaButti K."/>
            <person name="Riley R."/>
            <person name="Lipzen A."/>
            <person name="Clum A."/>
            <person name="Drula E."/>
            <person name="Henrissat B."/>
            <person name="Kohler A."/>
            <person name="Grigoriev I.V."/>
            <person name="Martin F.M."/>
            <person name="Hacquard S."/>
        </authorList>
    </citation>
    <scope>NUCLEOTIDE SEQUENCE</scope>
    <source>
        <strain evidence="4">MPI-SDFR-AT-0068</strain>
    </source>
</reference>
<dbReference type="InterPro" id="IPR013665">
    <property type="entry name" value="Sfi1_dom"/>
</dbReference>
<feature type="region of interest" description="Disordered" evidence="1">
    <location>
        <begin position="998"/>
        <end position="1164"/>
    </location>
</feature>
<feature type="domain" description="Sfi1 spindle body" evidence="2">
    <location>
        <begin position="696"/>
        <end position="931"/>
    </location>
</feature>
<feature type="compositionally biased region" description="Low complexity" evidence="1">
    <location>
        <begin position="10"/>
        <end position="26"/>
    </location>
</feature>
<protein>
    <submittedName>
        <fullName evidence="4">RAVE protein 1 C terminal-domain-containing protein</fullName>
    </submittedName>
</protein>
<feature type="region of interest" description="Disordered" evidence="1">
    <location>
        <begin position="1"/>
        <end position="48"/>
    </location>
</feature>
<feature type="compositionally biased region" description="Pro residues" evidence="1">
    <location>
        <begin position="195"/>
        <end position="212"/>
    </location>
</feature>
<dbReference type="PANTHER" id="PTHR13950">
    <property type="entry name" value="RABCONNECTIN-RELATED"/>
    <property type="match status" value="1"/>
</dbReference>
<accession>A0A8K0S9R1</accession>
<feature type="compositionally biased region" description="Polar residues" evidence="1">
    <location>
        <begin position="27"/>
        <end position="48"/>
    </location>
</feature>
<evidence type="ECO:0000313" key="5">
    <source>
        <dbReference type="Proteomes" id="UP000813427"/>
    </source>
</evidence>
<dbReference type="EMBL" id="JAGPXF010000001">
    <property type="protein sequence ID" value="KAH7263407.1"/>
    <property type="molecule type" value="Genomic_DNA"/>
</dbReference>
<dbReference type="Gene3D" id="2.130.10.10">
    <property type="entry name" value="YVTN repeat-like/Quinoprotein amine dehydrogenase"/>
    <property type="match status" value="1"/>
</dbReference>
<sequence length="2509" mass="282740">MSSDHLRQGSNATSPAASMSPAAQRANSPSDDGRSSNASRAPSSQDPYYSNEDIAALHAVVVAAQELLDSAPEPKPLPAAALFKAYDAVLPTYGIDPDSDHHLSTFVFRVGGERGEGSLLDKFQTILHRMGIVLEFGDNTTVSLRTSTSTSPAASSLSRQSHADLQHENGQENGQQNGHLTSEVEAPQSPFSPSASPPSSPTQSPSPSPPQSPSHLEAQPRQDEMEFSETDEEDGAYEEMRKAVVSSAMNRWRSLVANRRAQPAHRIPSFPSIPEEASADVRNFEDHPFEEKPAAPTQQTIASPQVNGVESQGQVSAEESTDMLSRPISAQSFMHRPLSVLNNAIRSTTSLLQGHMPQSEHIYEHSHHENEMPRSPDEEPPHQLKELEVASSHHSPIQTVPEVHSPTTAARTNTVSNNEGTIIHHAAPQERTSDVASQQQMVEESPSTPGQQPDTEREHSRLLKRATRAREIYLASKVFNHWADRTARRLERDAVARRHMIRFRYFRSWSQAPALREPDTDRMRAAVVVRKWQRIVTVEKSLQMIARAAAQAYELRRVGRVLNHWSCHRLEYVGRQKTALRNRTGAISKWLSQAGHGEALKHAIRTQACLRLQVDTIHRWQEHAGKETMLYDTAKRIGDIQHSFTHLREWWDQAEISRRATEYHKQDMMQKANFAFDQWNLRARAQAFQWRCEYLQVERAFDRWFQCAEQDGDMSRRAEGYYEEQAKAKIFGGFRRLQRESSHMALMEDRVRLYLGATSVLRVFDRAIKNRKDQDKRHVKKYLMARYTQVSSARKKRNFFAAIDRWRALTEEDRVQSDLVQELRAQKDSHHLVAITDMWMSQTQLDQRRIEEAKLQHAQEWLEAWKVYTSDLEQQDAEAWQLWAADKQRQSLKSWSIASLQQSGQGHTALEVQKKHEREKRNRVLQQWRQRDDRIRTMAPGSRVQSSSAPSAWPRGSWRTIAGRRSMANHNDRAYDYSGTPLETPTRWTGQPFSMSTMLPPGSMAPLREADEGDGAFSLAGDEDDGDLPASPSIRPASRGPGNFSTLPSTTPMAPVPSHLERDGQRDGTSIGATTQHHSRISKLASSQMAPGTPRPVGMPQFSDLNGPEPLQQPPASTRPFGFRPPNGRAAGPQPSSPEPNSPAVGSKSVGARSSATRFGLARPTTKFTPATRSWEHQEATNCAAAQVQVDSFVYMGGFQVYIGWDIGVYEMTSDGSVYITGGAFAILEGSRTILQTVYDEGEQPLEAIAFDEATGKIATCTLAQVRVYRPFGSREDALKWALESTFDIPNPNPDDTPCTLSWGSSEELLIATRYLSLFDTKTEPRRLWQKKLPSTAKYAILSYDSRYIASAGHYDHLIKVWRRLNFGADEVRFDLTYLRHPNIITSVRWRRPFHVEQVSDNVLYTTCLDKCIRVWTPTDTSDGKHWQLWGQVDVCAPSQENPDGLDMRFALVLDGRDFTASVEQAVQARMSDDSTADDPVALEHLVAIATKNPEICIAFDGKGIMSAWALENVGSSTASSPTLFKVAQVKDTHFELLGSFLPTQDIPHTDIQTYCDKKSGKVHFMLHAFDGRIGVFTGSVADLFDPMTNDRRLSLQTIWSGHSTSITKIVRNFSGRAVVSRTRDGESVVWKHLLSPRDNSGLTLTRASVIPEKGHIHRICVLRKGRFVVFLRHETISLWDCRKYRAVALAECSYRVLGKPLCLIILPRSDVKNYTVAHIATITSEGQGIVWEVKLPRYFDDPKTTAGANVEELCQFALKDIDNLAYLLPVDPAGSQPIVSGFLDVFARDVAISYTHTGRVDFWTARVDPAQRSVGWLSTCTTETGVSEPALVSGSTLKKAALVNSSRSQLTIWDIGGARLEYENNFQEHQVIQDLDWTSTPDGQSILAVGFPYRVILLSQMRFDYLNKGPAWAQIREISIRELTPHPIGDSTWLGDGHLVIGAGNQMFVQDRHVGVSESMKTDLRLPLRKDGNLDLFQVVQRFNGPLPVFHPQFLIQCILSGKATLVRRILVSLHKTLKYYIDGEPLDDYLGMKLSEFYVPEQSHTFAVDKSSPGAYLNGNHHDDTDDEDVFTEQTAVLINEKLVKINVMQLSGHEQIQLADIIECVALVERHRRSMDENGARFMLLFRQHALRKGRTNEMHLSWREINWAFHSNSQDILVDFVSRQNHGSMLWEHARESGLFMWLTDPAALRTQFELIARNEYTKSEVKNPVDCSLYYLALRKKTVLQGLWRMANWNREQAATQRLLANNFEDPKWRSAALKNAYALLSRRRFEYAAAFFLLADHLHDAVQVCLNQLKDMQLAITIARVYEGDDGPVLRRLLQDTVLPLAAQEGNRWLAAWAFWMLGRKDMAVRALITPVYTLLETPCSPDIRSRLFLTDDPALVVLYSHLRHQTLQTLRGASKITPKVEWEFVLHSAKLYDRMGCDLLGLDIVRNWEFQQSPGATGLGGEVNPLKLLRRRSSLVVADLPSTSLRFDSHRENKKTVKPPPTTFEEPDAGSLLDSFGF</sequence>
<gene>
    <name evidence="4" type="ORF">BKA59DRAFT_540834</name>
</gene>
<feature type="compositionally biased region" description="Polar residues" evidence="1">
    <location>
        <begin position="296"/>
        <end position="318"/>
    </location>
</feature>